<proteinExistence type="predicted"/>
<sequence length="161" mass="17945">LLQKAAMQPHKQLAWSQSDVCRTPQNLFLEGFKDCASEVIRFLTEHENVEDNNPLLIGLESHLMKVSKTICHETINDVDRYEADIESKKYDAFMSSNVNNAQNDNERFSIQMSNFSPCLLSPIVSRSAGSSVSDTSTAESDFSMSLTSEKSDQSLISEANS</sequence>
<feature type="non-terminal residue" evidence="3">
    <location>
        <position position="1"/>
    </location>
</feature>
<dbReference type="SUPFAM" id="SSF158457">
    <property type="entry name" value="Orange domain-like"/>
    <property type="match status" value="1"/>
</dbReference>
<dbReference type="InterPro" id="IPR003650">
    <property type="entry name" value="Orange_dom"/>
</dbReference>
<dbReference type="AlphaFoldDB" id="A0A0B6YVI1"/>
<evidence type="ECO:0000259" key="2">
    <source>
        <dbReference type="PROSITE" id="PS51054"/>
    </source>
</evidence>
<accession>A0A0B6YVI1</accession>
<protein>
    <recommendedName>
        <fullName evidence="2">Orange domain-containing protein</fullName>
    </recommendedName>
</protein>
<dbReference type="EMBL" id="HACG01013272">
    <property type="protein sequence ID" value="CEK60137.1"/>
    <property type="molecule type" value="Transcribed_RNA"/>
</dbReference>
<dbReference type="Gene3D" id="6.10.250.980">
    <property type="match status" value="1"/>
</dbReference>
<dbReference type="Pfam" id="PF07527">
    <property type="entry name" value="Hairy_orange"/>
    <property type="match status" value="1"/>
</dbReference>
<gene>
    <name evidence="3" type="primary">ORF38513</name>
</gene>
<feature type="region of interest" description="Disordered" evidence="1">
    <location>
        <begin position="127"/>
        <end position="161"/>
    </location>
</feature>
<feature type="non-terminal residue" evidence="3">
    <location>
        <position position="161"/>
    </location>
</feature>
<dbReference type="GO" id="GO:0006355">
    <property type="term" value="P:regulation of DNA-templated transcription"/>
    <property type="evidence" value="ECO:0007669"/>
    <property type="project" value="InterPro"/>
</dbReference>
<evidence type="ECO:0000313" key="3">
    <source>
        <dbReference type="EMBL" id="CEK60137.1"/>
    </source>
</evidence>
<feature type="domain" description="Orange" evidence="2">
    <location>
        <begin position="28"/>
        <end position="63"/>
    </location>
</feature>
<name>A0A0B6YVI1_9EUPU</name>
<organism evidence="3">
    <name type="scientific">Arion vulgaris</name>
    <dbReference type="NCBI Taxonomy" id="1028688"/>
    <lineage>
        <taxon>Eukaryota</taxon>
        <taxon>Metazoa</taxon>
        <taxon>Spiralia</taxon>
        <taxon>Lophotrochozoa</taxon>
        <taxon>Mollusca</taxon>
        <taxon>Gastropoda</taxon>
        <taxon>Heterobranchia</taxon>
        <taxon>Euthyneura</taxon>
        <taxon>Panpulmonata</taxon>
        <taxon>Eupulmonata</taxon>
        <taxon>Stylommatophora</taxon>
        <taxon>Helicina</taxon>
        <taxon>Arionoidea</taxon>
        <taxon>Arionidae</taxon>
        <taxon>Arion</taxon>
    </lineage>
</organism>
<dbReference type="PROSITE" id="PS51054">
    <property type="entry name" value="ORANGE"/>
    <property type="match status" value="1"/>
</dbReference>
<reference evidence="3" key="1">
    <citation type="submission" date="2014-12" db="EMBL/GenBank/DDBJ databases">
        <title>Insight into the proteome of Arion vulgaris.</title>
        <authorList>
            <person name="Aradska J."/>
            <person name="Bulat T."/>
            <person name="Smidak R."/>
            <person name="Sarate P."/>
            <person name="Gangsoo J."/>
            <person name="Sialana F."/>
            <person name="Bilban M."/>
            <person name="Lubec G."/>
        </authorList>
    </citation>
    <scope>NUCLEOTIDE SEQUENCE</scope>
    <source>
        <tissue evidence="3">Skin</tissue>
    </source>
</reference>
<evidence type="ECO:0000256" key="1">
    <source>
        <dbReference type="SAM" id="MobiDB-lite"/>
    </source>
</evidence>
<dbReference type="GO" id="GO:0003677">
    <property type="term" value="F:DNA binding"/>
    <property type="evidence" value="ECO:0007669"/>
    <property type="project" value="InterPro"/>
</dbReference>